<feature type="transmembrane region" description="Helical" evidence="1">
    <location>
        <begin position="253"/>
        <end position="275"/>
    </location>
</feature>
<keyword evidence="3" id="KW-1185">Reference proteome</keyword>
<gene>
    <name evidence="2" type="ORF">BDN70DRAFT_899007</name>
</gene>
<keyword evidence="1" id="KW-0812">Transmembrane</keyword>
<name>A0A9P5YTD9_9AGAR</name>
<sequence length="335" mass="37189">MPSYTYQERIGALFVAALVTGMYLCTLVYSLRWLLFNDQGWRLRKRINWIMLVATVTLFALSSTHIILAATSTVIYIDNIVNMAPGNPRFVNAVPADPKLPWSATVMCTVTNFSVLITDGFLIYRCWQVCAKSSKSIIFPAIFWVGGLACTILQIYWQVVMSAAIPKVWVPVNMTIGPGTILTPFWGSTIVVNFYATGRIIYCIWKAAEAQKKALSPSRDLHFLIRVLLDSGMLYLLVTIPHFVVWWMPNESAGIIILGWINLPVVCSAFNLIIIRTSQYRVTGKGEAGSPDGSGILSEVHFSYPPEVDDVVDIGYRSHGKQETSITTASFSTAA</sequence>
<feature type="transmembrane region" description="Helical" evidence="1">
    <location>
        <begin position="179"/>
        <end position="202"/>
    </location>
</feature>
<dbReference type="EMBL" id="MU155382">
    <property type="protein sequence ID" value="KAF9474375.1"/>
    <property type="molecule type" value="Genomic_DNA"/>
</dbReference>
<organism evidence="2 3">
    <name type="scientific">Pholiota conissans</name>
    <dbReference type="NCBI Taxonomy" id="109636"/>
    <lineage>
        <taxon>Eukaryota</taxon>
        <taxon>Fungi</taxon>
        <taxon>Dikarya</taxon>
        <taxon>Basidiomycota</taxon>
        <taxon>Agaricomycotina</taxon>
        <taxon>Agaricomycetes</taxon>
        <taxon>Agaricomycetidae</taxon>
        <taxon>Agaricales</taxon>
        <taxon>Agaricineae</taxon>
        <taxon>Strophariaceae</taxon>
        <taxon>Pholiota</taxon>
    </lineage>
</organism>
<feature type="transmembrane region" description="Helical" evidence="1">
    <location>
        <begin position="47"/>
        <end position="77"/>
    </location>
</feature>
<feature type="transmembrane region" description="Helical" evidence="1">
    <location>
        <begin position="136"/>
        <end position="159"/>
    </location>
</feature>
<feature type="transmembrane region" description="Helical" evidence="1">
    <location>
        <begin position="102"/>
        <end position="124"/>
    </location>
</feature>
<comment type="caution">
    <text evidence="2">The sequence shown here is derived from an EMBL/GenBank/DDBJ whole genome shotgun (WGS) entry which is preliminary data.</text>
</comment>
<accession>A0A9P5YTD9</accession>
<dbReference type="AlphaFoldDB" id="A0A9P5YTD9"/>
<feature type="transmembrane region" description="Helical" evidence="1">
    <location>
        <begin position="223"/>
        <end position="247"/>
    </location>
</feature>
<keyword evidence="1" id="KW-0472">Membrane</keyword>
<protein>
    <submittedName>
        <fullName evidence="2">Uncharacterized protein</fullName>
    </submittedName>
</protein>
<proteinExistence type="predicted"/>
<reference evidence="2" key="1">
    <citation type="submission" date="2020-11" db="EMBL/GenBank/DDBJ databases">
        <authorList>
            <consortium name="DOE Joint Genome Institute"/>
            <person name="Ahrendt S."/>
            <person name="Riley R."/>
            <person name="Andreopoulos W."/>
            <person name="Labutti K."/>
            <person name="Pangilinan J."/>
            <person name="Ruiz-Duenas F.J."/>
            <person name="Barrasa J.M."/>
            <person name="Sanchez-Garcia M."/>
            <person name="Camarero S."/>
            <person name="Miyauchi S."/>
            <person name="Serrano A."/>
            <person name="Linde D."/>
            <person name="Babiker R."/>
            <person name="Drula E."/>
            <person name="Ayuso-Fernandez I."/>
            <person name="Pacheco R."/>
            <person name="Padilla G."/>
            <person name="Ferreira P."/>
            <person name="Barriuso J."/>
            <person name="Kellner H."/>
            <person name="Castanera R."/>
            <person name="Alfaro M."/>
            <person name="Ramirez L."/>
            <person name="Pisabarro A.G."/>
            <person name="Kuo A."/>
            <person name="Tritt A."/>
            <person name="Lipzen A."/>
            <person name="He G."/>
            <person name="Yan M."/>
            <person name="Ng V."/>
            <person name="Cullen D."/>
            <person name="Martin F."/>
            <person name="Rosso M.-N."/>
            <person name="Henrissat B."/>
            <person name="Hibbett D."/>
            <person name="Martinez A.T."/>
            <person name="Grigoriev I.V."/>
        </authorList>
    </citation>
    <scope>NUCLEOTIDE SEQUENCE</scope>
    <source>
        <strain evidence="2">CIRM-BRFM 674</strain>
    </source>
</reference>
<keyword evidence="1" id="KW-1133">Transmembrane helix</keyword>
<dbReference type="Proteomes" id="UP000807469">
    <property type="component" value="Unassembled WGS sequence"/>
</dbReference>
<feature type="transmembrane region" description="Helical" evidence="1">
    <location>
        <begin position="12"/>
        <end position="35"/>
    </location>
</feature>
<dbReference type="OrthoDB" id="3357408at2759"/>
<evidence type="ECO:0000313" key="2">
    <source>
        <dbReference type="EMBL" id="KAF9474375.1"/>
    </source>
</evidence>
<evidence type="ECO:0000313" key="3">
    <source>
        <dbReference type="Proteomes" id="UP000807469"/>
    </source>
</evidence>
<evidence type="ECO:0000256" key="1">
    <source>
        <dbReference type="SAM" id="Phobius"/>
    </source>
</evidence>